<proteinExistence type="predicted"/>
<feature type="transmembrane region" description="Helical" evidence="1">
    <location>
        <begin position="130"/>
        <end position="147"/>
    </location>
</feature>
<evidence type="ECO:0000256" key="1">
    <source>
        <dbReference type="SAM" id="Phobius"/>
    </source>
</evidence>
<protein>
    <submittedName>
        <fullName evidence="2">Uncharacterized protein</fullName>
    </submittedName>
</protein>
<evidence type="ECO:0000313" key="3">
    <source>
        <dbReference type="Proteomes" id="UP000589896"/>
    </source>
</evidence>
<keyword evidence="3" id="KW-1185">Reference proteome</keyword>
<dbReference type="AlphaFoldDB" id="A0A7Z0QPQ3"/>
<accession>A0A7Z0QPQ3</accession>
<dbReference type="EMBL" id="JACCJZ010000013">
    <property type="protein sequence ID" value="NYZ62428.1"/>
    <property type="molecule type" value="Genomic_DNA"/>
</dbReference>
<dbReference type="RefSeq" id="WP_180544643.1">
    <property type="nucleotide sequence ID" value="NZ_JACCJZ010000013.1"/>
</dbReference>
<feature type="transmembrane region" description="Helical" evidence="1">
    <location>
        <begin position="75"/>
        <end position="94"/>
    </location>
</feature>
<name>A0A7Z0QPQ3_9GAMM</name>
<feature type="transmembrane region" description="Helical" evidence="1">
    <location>
        <begin position="12"/>
        <end position="29"/>
    </location>
</feature>
<gene>
    <name evidence="2" type="ORF">H0E82_06580</name>
</gene>
<comment type="caution">
    <text evidence="2">The sequence shown here is derived from an EMBL/GenBank/DDBJ whole genome shotgun (WGS) entry which is preliminary data.</text>
</comment>
<dbReference type="Proteomes" id="UP000589896">
    <property type="component" value="Unassembled WGS sequence"/>
</dbReference>
<organism evidence="2 3">
    <name type="scientific">Luteimonas deserti</name>
    <dbReference type="NCBI Taxonomy" id="2752306"/>
    <lineage>
        <taxon>Bacteria</taxon>
        <taxon>Pseudomonadati</taxon>
        <taxon>Pseudomonadota</taxon>
        <taxon>Gammaproteobacteria</taxon>
        <taxon>Lysobacterales</taxon>
        <taxon>Lysobacteraceae</taxon>
        <taxon>Luteimonas</taxon>
    </lineage>
</organism>
<reference evidence="2 3" key="1">
    <citation type="submission" date="2020-07" db="EMBL/GenBank/DDBJ databases">
        <title>isolation of Luteimonas sp. SJ-16.</title>
        <authorList>
            <person name="Huang X.-X."/>
            <person name="Xu L."/>
            <person name="Sun J.-Q."/>
        </authorList>
    </citation>
    <scope>NUCLEOTIDE SEQUENCE [LARGE SCALE GENOMIC DNA]</scope>
    <source>
        <strain evidence="2 3">SJ-16</strain>
    </source>
</reference>
<feature type="transmembrane region" description="Helical" evidence="1">
    <location>
        <begin position="100"/>
        <end position="118"/>
    </location>
</feature>
<keyword evidence="1" id="KW-0812">Transmembrane</keyword>
<keyword evidence="1" id="KW-1133">Transmembrane helix</keyword>
<evidence type="ECO:0000313" key="2">
    <source>
        <dbReference type="EMBL" id="NYZ62428.1"/>
    </source>
</evidence>
<sequence>MQIVRSAAAHRLLAAFPDAVTAAFLIMIWQAPLTFGAESVFAAMVLIALELPALLALSGLFMLHMERPLTDKLKAVALLCCAMYFIGLMGIKALQAMPSALLLVPMLAMVVSKALIYTTARRDSTWTIEGLRLAIHFTIFLTIFMIAKDFSASVSRGEFTNDAMQYLALPHILLSGDRLPPKSPWVQPWWFILAGACYFLLCSLARYAMSSRTLSSWQGRH</sequence>
<feature type="transmembrane region" description="Helical" evidence="1">
    <location>
        <begin position="189"/>
        <end position="209"/>
    </location>
</feature>
<feature type="transmembrane region" description="Helical" evidence="1">
    <location>
        <begin position="41"/>
        <end position="63"/>
    </location>
</feature>
<keyword evidence="1" id="KW-0472">Membrane</keyword>